<evidence type="ECO:0000313" key="1">
    <source>
        <dbReference type="EMBL" id="EMF80041.1"/>
    </source>
</evidence>
<dbReference type="EMBL" id="AHOR02000065">
    <property type="protein sequence ID" value="EMF80041.1"/>
    <property type="molecule type" value="Genomic_DNA"/>
</dbReference>
<dbReference type="AlphaFoldDB" id="M3GSY9"/>
<gene>
    <name evidence="1" type="ORF">LEP1GSC188_4856</name>
</gene>
<evidence type="ECO:0000313" key="2">
    <source>
        <dbReference type="Proteomes" id="UP000011770"/>
    </source>
</evidence>
<organism evidence="1 2">
    <name type="scientific">Leptospira weilii serovar Topaz str. LT2116</name>
    <dbReference type="NCBI Taxonomy" id="1088540"/>
    <lineage>
        <taxon>Bacteria</taxon>
        <taxon>Pseudomonadati</taxon>
        <taxon>Spirochaetota</taxon>
        <taxon>Spirochaetia</taxon>
        <taxon>Leptospirales</taxon>
        <taxon>Leptospiraceae</taxon>
        <taxon>Leptospira</taxon>
    </lineage>
</organism>
<accession>M3GSY9</accession>
<comment type="caution">
    <text evidence="1">The sequence shown here is derived from an EMBL/GenBank/DDBJ whole genome shotgun (WGS) entry which is preliminary data.</text>
</comment>
<proteinExistence type="predicted"/>
<sequence>MGKKTNVEKLREIRDQLNAEVEDMTIDECLEFLESKKSDSLHSKKWWAEKEKSQKQQLSKV</sequence>
<reference evidence="1 2" key="1">
    <citation type="submission" date="2013-01" db="EMBL/GenBank/DDBJ databases">
        <authorList>
            <person name="Harkins D.M."/>
            <person name="Durkin A.S."/>
            <person name="Brinkac L.M."/>
            <person name="Haft D.H."/>
            <person name="Selengut J.D."/>
            <person name="Sanka R."/>
            <person name="DePew J."/>
            <person name="Purushe J."/>
            <person name="Tulsiani S.M."/>
            <person name="Graham G.C."/>
            <person name="Burns M.-A."/>
            <person name="Dohnt M.F."/>
            <person name="Smythe L.D."/>
            <person name="McKay D.B."/>
            <person name="Craig S.B."/>
            <person name="Vinetz J.M."/>
            <person name="Sutton G.G."/>
            <person name="Nierman W.C."/>
            <person name="Fouts D.E."/>
        </authorList>
    </citation>
    <scope>NUCLEOTIDE SEQUENCE [LARGE SCALE GENOMIC DNA]</scope>
    <source>
        <strain evidence="1 2">LT2116</strain>
    </source>
</reference>
<protein>
    <submittedName>
        <fullName evidence="1">Uncharacterized protein</fullName>
    </submittedName>
</protein>
<name>M3GSY9_9LEPT</name>
<dbReference type="Proteomes" id="UP000011770">
    <property type="component" value="Unassembled WGS sequence"/>
</dbReference>